<dbReference type="Proteomes" id="UP001241169">
    <property type="component" value="Unassembled WGS sequence"/>
</dbReference>
<sequence>MAAGDFSSLDADVRIRIPVIPVSSLKSLSVRRISNASVDENLHTSSPTATLRDISIRPYLVNQELSPLSSLFRPPQHPWSILVRRALCLLRRRGADLRDRTFHLAPHSFSSAQVSKLFYRRLSRHIRSNCLEPAVGRAGGRTQICSTCRPRMAWHRVASHQPSTLIKGPKPMPMWPLQHEASEAALISHRTPDWLVAVID</sequence>
<comment type="caution">
    <text evidence="1">The sequence shown here is derived from an EMBL/GenBank/DDBJ whole genome shotgun (WGS) entry which is preliminary data.</text>
</comment>
<gene>
    <name evidence="1" type="ORF">CPAR01_08145</name>
</gene>
<dbReference type="GeneID" id="85376313"/>
<reference evidence="1 2" key="1">
    <citation type="submission" date="2016-10" db="EMBL/GenBank/DDBJ databases">
        <title>The genome sequence of Colletotrichum fioriniae PJ7.</title>
        <authorList>
            <person name="Baroncelli R."/>
        </authorList>
    </citation>
    <scope>NUCLEOTIDE SEQUENCE [LARGE SCALE GENOMIC DNA]</scope>
    <source>
        <strain evidence="1 2">IMI 384185</strain>
    </source>
</reference>
<name>A0ABQ9SKQ1_9PEZI</name>
<evidence type="ECO:0000313" key="1">
    <source>
        <dbReference type="EMBL" id="KAK1538032.1"/>
    </source>
</evidence>
<dbReference type="EMBL" id="MOPA01000006">
    <property type="protein sequence ID" value="KAK1538032.1"/>
    <property type="molecule type" value="Genomic_DNA"/>
</dbReference>
<protein>
    <submittedName>
        <fullName evidence="1">Uncharacterized protein</fullName>
    </submittedName>
</protein>
<keyword evidence="2" id="KW-1185">Reference proteome</keyword>
<organism evidence="1 2">
    <name type="scientific">Colletotrichum paranaense</name>
    <dbReference type="NCBI Taxonomy" id="1914294"/>
    <lineage>
        <taxon>Eukaryota</taxon>
        <taxon>Fungi</taxon>
        <taxon>Dikarya</taxon>
        <taxon>Ascomycota</taxon>
        <taxon>Pezizomycotina</taxon>
        <taxon>Sordariomycetes</taxon>
        <taxon>Hypocreomycetidae</taxon>
        <taxon>Glomerellales</taxon>
        <taxon>Glomerellaceae</taxon>
        <taxon>Colletotrichum</taxon>
        <taxon>Colletotrichum acutatum species complex</taxon>
    </lineage>
</organism>
<evidence type="ECO:0000313" key="2">
    <source>
        <dbReference type="Proteomes" id="UP001241169"/>
    </source>
</evidence>
<accession>A0ABQ9SKQ1</accession>
<proteinExistence type="predicted"/>
<dbReference type="RefSeq" id="XP_060348784.1">
    <property type="nucleotide sequence ID" value="XM_060492414.1"/>
</dbReference>